<keyword evidence="3" id="KW-1185">Reference proteome</keyword>
<evidence type="ECO:0000256" key="1">
    <source>
        <dbReference type="SAM" id="MobiDB-lite"/>
    </source>
</evidence>
<name>A0A8W8MKL5_MAGGI</name>
<sequence length="516" mass="57564">MLSAFASHGAPWKPCSERQRTYPSNGDPYSWVTIGPLQSNLARRQDQPRTPAPLVRTFPGHDQPRQDQLRRPLAPVLRKATSDILDILGPGLQHPPAPEHVIVLDSPASPDPSPTSSPVNTPPKKERAPPPPVPLTRVLCEGPCDETDFEQLLGSFDEFTAQSSSTLFKKEPPSEAAVSSLLKTLLTQNVNAKPTSKLETLPTPSLTKNNSEGIKKELPIKSYATTASTFSGSTSGPAYDENYPPPQPEKDVEDSILTTLCLGYSLYEIVFLRRPKFPLVNYHSEPTTIPKDLTVFISNKLREMNIIRTEILDNAQRAKDTMVENANSTLRPLTLQKHDYVFLHNENVHKLQNQYSGPFVVHNIPSAHTVLLKDPVTNTIFDSSVHINRVKKAIVREPTPSDFFNVVSSRQIAQKDQSCQTESVQLQNQTCDSKTRPQRHRQPPIRYRDGNHVNPTDVIVCDRSSDSDGCHKIKKVIGQKYSPQGLQYLIQVVGEPADNAFFCYPCISKYQSSRIL</sequence>
<feature type="region of interest" description="Disordered" evidence="1">
    <location>
        <begin position="428"/>
        <end position="449"/>
    </location>
</feature>
<feature type="region of interest" description="Disordered" evidence="1">
    <location>
        <begin position="90"/>
        <end position="134"/>
    </location>
</feature>
<feature type="region of interest" description="Disordered" evidence="1">
    <location>
        <begin position="1"/>
        <end position="72"/>
    </location>
</feature>
<reference evidence="2" key="1">
    <citation type="submission" date="2022-08" db="UniProtKB">
        <authorList>
            <consortium name="EnsemblMetazoa"/>
        </authorList>
    </citation>
    <scope>IDENTIFICATION</scope>
    <source>
        <strain evidence="2">05x7-T-G4-1.051#20</strain>
    </source>
</reference>
<evidence type="ECO:0000313" key="3">
    <source>
        <dbReference type="Proteomes" id="UP000005408"/>
    </source>
</evidence>
<dbReference type="Proteomes" id="UP000005408">
    <property type="component" value="Unassembled WGS sequence"/>
</dbReference>
<accession>A0A8W8MKL5</accession>
<evidence type="ECO:0000313" key="2">
    <source>
        <dbReference type="EnsemblMetazoa" id="G33500.1:cds"/>
    </source>
</evidence>
<protein>
    <submittedName>
        <fullName evidence="2">Uncharacterized protein</fullName>
    </submittedName>
</protein>
<organism evidence="2 3">
    <name type="scientific">Magallana gigas</name>
    <name type="common">Pacific oyster</name>
    <name type="synonym">Crassostrea gigas</name>
    <dbReference type="NCBI Taxonomy" id="29159"/>
    <lineage>
        <taxon>Eukaryota</taxon>
        <taxon>Metazoa</taxon>
        <taxon>Spiralia</taxon>
        <taxon>Lophotrochozoa</taxon>
        <taxon>Mollusca</taxon>
        <taxon>Bivalvia</taxon>
        <taxon>Autobranchia</taxon>
        <taxon>Pteriomorphia</taxon>
        <taxon>Ostreida</taxon>
        <taxon>Ostreoidea</taxon>
        <taxon>Ostreidae</taxon>
        <taxon>Magallana</taxon>
    </lineage>
</organism>
<feature type="region of interest" description="Disordered" evidence="1">
    <location>
        <begin position="228"/>
        <end position="250"/>
    </location>
</feature>
<dbReference type="AlphaFoldDB" id="A0A8W8MKL5"/>
<dbReference type="EnsemblMetazoa" id="G33500.1">
    <property type="protein sequence ID" value="G33500.1:cds"/>
    <property type="gene ID" value="G33500"/>
</dbReference>
<proteinExistence type="predicted"/>